<evidence type="ECO:0000313" key="1">
    <source>
        <dbReference type="EMBL" id="TYO65364.1"/>
    </source>
</evidence>
<dbReference type="InterPro" id="IPR029063">
    <property type="entry name" value="SAM-dependent_MTases_sf"/>
</dbReference>
<evidence type="ECO:0008006" key="3">
    <source>
        <dbReference type="Google" id="ProtNLM"/>
    </source>
</evidence>
<dbReference type="Gene3D" id="3.40.50.150">
    <property type="entry name" value="Vaccinia Virus protein VP39"/>
    <property type="match status" value="1"/>
</dbReference>
<comment type="caution">
    <text evidence="1">The sequence shown here is derived from an EMBL/GenBank/DDBJ whole genome shotgun (WGS) entry which is preliminary data.</text>
</comment>
<dbReference type="AlphaFoldDB" id="A0A5S4YNX7"/>
<proteinExistence type="predicted"/>
<gene>
    <name evidence="1" type="ORF">FXV83_16845</name>
</gene>
<dbReference type="EMBL" id="VSTH01000052">
    <property type="protein sequence ID" value="TYO65364.1"/>
    <property type="molecule type" value="Genomic_DNA"/>
</dbReference>
<sequence>MALNEAGGEGCDLTIRLLVISVTRDRTRSYGWKQPVVHAPDALISKWHIEPGAAVLDLGCGSGELSLWIGGKMDRW</sequence>
<dbReference type="Proteomes" id="UP000324797">
    <property type="component" value="Unassembled WGS sequence"/>
</dbReference>
<reference evidence="1 2" key="1">
    <citation type="submission" date="2019-08" db="EMBL/GenBank/DDBJ databases">
        <title>Bradyrhizobium hipponensis sp. nov., a rhizobium isolated from a Lupinus angustifolius root nodule in Tunisia.</title>
        <authorList>
            <person name="Off K."/>
            <person name="Rejili M."/>
            <person name="Mars M."/>
            <person name="Brachmann A."/>
            <person name="Marin M."/>
        </authorList>
    </citation>
    <scope>NUCLEOTIDE SEQUENCE [LARGE SCALE GENOMIC DNA]</scope>
    <source>
        <strain evidence="2">aSej3</strain>
    </source>
</reference>
<name>A0A5S4YNX7_9BRAD</name>
<keyword evidence="2" id="KW-1185">Reference proteome</keyword>
<accession>A0A5S4YNX7</accession>
<protein>
    <recommendedName>
        <fullName evidence="3">Methyltransferase</fullName>
    </recommendedName>
</protein>
<evidence type="ECO:0000313" key="2">
    <source>
        <dbReference type="Proteomes" id="UP000324797"/>
    </source>
</evidence>
<organism evidence="1 2">
    <name type="scientific">Bradyrhizobium hipponense</name>
    <dbReference type="NCBI Taxonomy" id="2605638"/>
    <lineage>
        <taxon>Bacteria</taxon>
        <taxon>Pseudomonadati</taxon>
        <taxon>Pseudomonadota</taxon>
        <taxon>Alphaproteobacteria</taxon>
        <taxon>Hyphomicrobiales</taxon>
        <taxon>Nitrobacteraceae</taxon>
        <taxon>Bradyrhizobium</taxon>
    </lineage>
</organism>
<dbReference type="SUPFAM" id="SSF53335">
    <property type="entry name" value="S-adenosyl-L-methionine-dependent methyltransferases"/>
    <property type="match status" value="1"/>
</dbReference>